<evidence type="ECO:0000256" key="2">
    <source>
        <dbReference type="ARBA" id="ARBA00023014"/>
    </source>
</evidence>
<keyword evidence="2" id="KW-0479">Metal-binding</keyword>
<evidence type="ECO:0000259" key="3">
    <source>
        <dbReference type="Pfam" id="PF01507"/>
    </source>
</evidence>
<dbReference type="AlphaFoldDB" id="M4DPR0"/>
<feature type="domain" description="Phosphoadenosine phosphosulphate reductase" evidence="3">
    <location>
        <begin position="20"/>
        <end position="99"/>
    </location>
</feature>
<dbReference type="Pfam" id="PF01507">
    <property type="entry name" value="PAPS_reduct"/>
    <property type="match status" value="1"/>
</dbReference>
<reference evidence="4 5" key="1">
    <citation type="journal article" date="2011" name="Nat. Genet.">
        <title>The genome of the mesopolyploid crop species Brassica rapa.</title>
        <authorList>
            <consortium name="Brassica rapa Genome Sequencing Project Consortium"/>
            <person name="Wang X."/>
            <person name="Wang H."/>
            <person name="Wang J."/>
            <person name="Sun R."/>
            <person name="Wu J."/>
            <person name="Liu S."/>
            <person name="Bai Y."/>
            <person name="Mun J.H."/>
            <person name="Bancroft I."/>
            <person name="Cheng F."/>
            <person name="Huang S."/>
            <person name="Li X."/>
            <person name="Hua W."/>
            <person name="Wang J."/>
            <person name="Wang X."/>
            <person name="Freeling M."/>
            <person name="Pires J.C."/>
            <person name="Paterson A.H."/>
            <person name="Chalhoub B."/>
            <person name="Wang B."/>
            <person name="Hayward A."/>
            <person name="Sharpe A.G."/>
            <person name="Park B.S."/>
            <person name="Weisshaar B."/>
            <person name="Liu B."/>
            <person name="Li B."/>
            <person name="Liu B."/>
            <person name="Tong C."/>
            <person name="Song C."/>
            <person name="Duran C."/>
            <person name="Peng C."/>
            <person name="Geng C."/>
            <person name="Koh C."/>
            <person name="Lin C."/>
            <person name="Edwards D."/>
            <person name="Mu D."/>
            <person name="Shen D."/>
            <person name="Soumpourou E."/>
            <person name="Li F."/>
            <person name="Fraser F."/>
            <person name="Conant G."/>
            <person name="Lassalle G."/>
            <person name="King G.J."/>
            <person name="Bonnema G."/>
            <person name="Tang H."/>
            <person name="Wang H."/>
            <person name="Belcram H."/>
            <person name="Zhou H."/>
            <person name="Hirakawa H."/>
            <person name="Abe H."/>
            <person name="Guo H."/>
            <person name="Wang H."/>
            <person name="Jin H."/>
            <person name="Parkin I.A."/>
            <person name="Batley J."/>
            <person name="Kim J.S."/>
            <person name="Just J."/>
            <person name="Li J."/>
            <person name="Xu J."/>
            <person name="Deng J."/>
            <person name="Kim J.A."/>
            <person name="Li J."/>
            <person name="Yu J."/>
            <person name="Meng J."/>
            <person name="Wang J."/>
            <person name="Min J."/>
            <person name="Poulain J."/>
            <person name="Wang J."/>
            <person name="Hatakeyama K."/>
            <person name="Wu K."/>
            <person name="Wang L."/>
            <person name="Fang L."/>
            <person name="Trick M."/>
            <person name="Links M.G."/>
            <person name="Zhao M."/>
            <person name="Jin M."/>
            <person name="Ramchiary N."/>
            <person name="Drou N."/>
            <person name="Berkman P.J."/>
            <person name="Cai Q."/>
            <person name="Huang Q."/>
            <person name="Li R."/>
            <person name="Tabata S."/>
            <person name="Cheng S."/>
            <person name="Zhang S."/>
            <person name="Zhang S."/>
            <person name="Huang S."/>
            <person name="Sato S."/>
            <person name="Sun S."/>
            <person name="Kwon S.J."/>
            <person name="Choi S.R."/>
            <person name="Lee T.H."/>
            <person name="Fan W."/>
            <person name="Zhao X."/>
            <person name="Tan X."/>
            <person name="Xu X."/>
            <person name="Wang Y."/>
            <person name="Qiu Y."/>
            <person name="Yin Y."/>
            <person name="Li Y."/>
            <person name="Du Y."/>
            <person name="Liao Y."/>
            <person name="Lim Y."/>
            <person name="Narusaka Y."/>
            <person name="Wang Y."/>
            <person name="Wang Z."/>
            <person name="Li Z."/>
            <person name="Wang Z."/>
            <person name="Xiong Z."/>
            <person name="Zhang Z."/>
        </authorList>
    </citation>
    <scope>NUCLEOTIDE SEQUENCE [LARGE SCALE GENOMIC DNA]</scope>
    <source>
        <strain evidence="4 5">cv. Chiifu-401-42</strain>
    </source>
</reference>
<dbReference type="EnsemblPlants" id="Bra018501.1">
    <property type="protein sequence ID" value="Bra018501.1-P"/>
    <property type="gene ID" value="Bra018501"/>
</dbReference>
<dbReference type="Proteomes" id="UP000011750">
    <property type="component" value="Chromosome A05"/>
</dbReference>
<dbReference type="PANTHER" id="PTHR46482:SF9">
    <property type="entry name" value="5'-ADENYLYLSULFATE REDUCTASE 1, CHLOROPLASTIC"/>
    <property type="match status" value="1"/>
</dbReference>
<name>M4DPR0_BRACM</name>
<sequence>MLENASPLEIMDKALETFGNHIAIAIRVFSLDTWSSNPETYDEVERHYGIRIEFMFPDSVEVQGLVRNKGLFSFYEDGHQECCRVRKVRPLRRGFKSLDHWSEERSVSGDMA</sequence>
<accession>M4DPR0</accession>
<dbReference type="GO" id="GO:0003824">
    <property type="term" value="F:catalytic activity"/>
    <property type="evidence" value="ECO:0007669"/>
    <property type="project" value="InterPro"/>
</dbReference>
<dbReference type="STRING" id="51351.M4DPR0"/>
<keyword evidence="5" id="KW-1185">Reference proteome</keyword>
<dbReference type="SUPFAM" id="SSF52402">
    <property type="entry name" value="Adenine nucleotide alpha hydrolases-like"/>
    <property type="match status" value="1"/>
</dbReference>
<dbReference type="InterPro" id="IPR002500">
    <property type="entry name" value="PAPS_reduct_dom"/>
</dbReference>
<dbReference type="InterPro" id="IPR014729">
    <property type="entry name" value="Rossmann-like_a/b/a_fold"/>
</dbReference>
<reference evidence="4 5" key="2">
    <citation type="journal article" date="2018" name="Hortic Res">
        <title>Improved Brassica rapa reference genome by single-molecule sequencing and chromosome conformation capture technologies.</title>
        <authorList>
            <person name="Zhang L."/>
            <person name="Cai X."/>
            <person name="Wu J."/>
            <person name="Liu M."/>
            <person name="Grob S."/>
            <person name="Cheng F."/>
            <person name="Liang J."/>
            <person name="Cai C."/>
            <person name="Liu Z."/>
            <person name="Liu B."/>
            <person name="Wang F."/>
            <person name="Li S."/>
            <person name="Liu F."/>
            <person name="Li X."/>
            <person name="Cheng L."/>
            <person name="Yang W."/>
            <person name="Li M.H."/>
            <person name="Grossniklaus U."/>
            <person name="Zheng H."/>
            <person name="Wang X."/>
        </authorList>
    </citation>
    <scope>NUCLEOTIDE SEQUENCE [LARGE SCALE GENOMIC DNA]</scope>
    <source>
        <strain evidence="4 5">cv. Chiifu-401-42</strain>
    </source>
</reference>
<dbReference type="HOGENOM" id="CLU_2149379_0_0_1"/>
<organism evidence="4 5">
    <name type="scientific">Brassica campestris</name>
    <name type="common">Field mustard</name>
    <dbReference type="NCBI Taxonomy" id="3711"/>
    <lineage>
        <taxon>Eukaryota</taxon>
        <taxon>Viridiplantae</taxon>
        <taxon>Streptophyta</taxon>
        <taxon>Embryophyta</taxon>
        <taxon>Tracheophyta</taxon>
        <taxon>Spermatophyta</taxon>
        <taxon>Magnoliopsida</taxon>
        <taxon>eudicotyledons</taxon>
        <taxon>Gunneridae</taxon>
        <taxon>Pentapetalae</taxon>
        <taxon>rosids</taxon>
        <taxon>malvids</taxon>
        <taxon>Brassicales</taxon>
        <taxon>Brassicaceae</taxon>
        <taxon>Brassiceae</taxon>
        <taxon>Brassica</taxon>
    </lineage>
</organism>
<dbReference type="PANTHER" id="PTHR46482">
    <property type="entry name" value="5'-ADENYLYLSULFATE REDUCTASE 3, CHLOROPLASTIC"/>
    <property type="match status" value="1"/>
</dbReference>
<evidence type="ECO:0000313" key="5">
    <source>
        <dbReference type="Proteomes" id="UP000011750"/>
    </source>
</evidence>
<keyword evidence="2" id="KW-0411">Iron-sulfur</keyword>
<dbReference type="eggNOG" id="KOG0189">
    <property type="taxonomic scope" value="Eukaryota"/>
</dbReference>
<protein>
    <recommendedName>
        <fullName evidence="3">Phosphoadenosine phosphosulphate reductase domain-containing protein</fullName>
    </recommendedName>
</protein>
<evidence type="ECO:0000313" key="4">
    <source>
        <dbReference type="EnsemblPlants" id="Bra018501.1-P"/>
    </source>
</evidence>
<dbReference type="Gene3D" id="3.40.50.620">
    <property type="entry name" value="HUPs"/>
    <property type="match status" value="1"/>
</dbReference>
<evidence type="ECO:0000256" key="1">
    <source>
        <dbReference type="ARBA" id="ARBA00023004"/>
    </source>
</evidence>
<proteinExistence type="predicted"/>
<reference evidence="4" key="3">
    <citation type="submission" date="2023-03" db="UniProtKB">
        <authorList>
            <consortium name="EnsemblPlants"/>
        </authorList>
    </citation>
    <scope>IDENTIFICATION</scope>
    <source>
        <strain evidence="4">cv. Chiifu-401-42</strain>
    </source>
</reference>
<keyword evidence="1" id="KW-0408">Iron</keyword>
<dbReference type="Gramene" id="Bra018501.1">
    <property type="protein sequence ID" value="Bra018501.1-P"/>
    <property type="gene ID" value="Bra018501"/>
</dbReference>
<dbReference type="InParanoid" id="M4DPR0"/>
<dbReference type="GO" id="GO:0051536">
    <property type="term" value="F:iron-sulfur cluster binding"/>
    <property type="evidence" value="ECO:0007669"/>
    <property type="project" value="UniProtKB-KW"/>
</dbReference>